<dbReference type="PANTHER" id="PTHR43033">
    <property type="entry name" value="TRNA(ILE)-LYSIDINE SYNTHASE-RELATED"/>
    <property type="match status" value="1"/>
</dbReference>
<evidence type="ECO:0000256" key="4">
    <source>
        <dbReference type="ARBA" id="ARBA00022840"/>
    </source>
</evidence>
<dbReference type="EC" id="6.3.4.19" evidence="6"/>
<feature type="domain" description="tRNA(Ile)-lysidine/2-thiocytidine synthase N-terminal" evidence="7">
    <location>
        <begin position="55"/>
        <end position="240"/>
    </location>
</feature>
<dbReference type="EMBL" id="JBHTBR010000004">
    <property type="protein sequence ID" value="MFC7291646.1"/>
    <property type="molecule type" value="Genomic_DNA"/>
</dbReference>
<proteinExistence type="inferred from homology"/>
<keyword evidence="6" id="KW-0963">Cytoplasm</keyword>
<dbReference type="InterPro" id="IPR011063">
    <property type="entry name" value="TilS/TtcA_N"/>
</dbReference>
<reference evidence="9" key="1">
    <citation type="journal article" date="2019" name="Int. J. Syst. Evol. Microbiol.">
        <title>The Global Catalogue of Microorganisms (GCM) 10K type strain sequencing project: providing services to taxonomists for standard genome sequencing and annotation.</title>
        <authorList>
            <consortium name="The Broad Institute Genomics Platform"/>
            <consortium name="The Broad Institute Genome Sequencing Center for Infectious Disease"/>
            <person name="Wu L."/>
            <person name="Ma J."/>
        </authorList>
    </citation>
    <scope>NUCLEOTIDE SEQUENCE [LARGE SCALE GENOMIC DNA]</scope>
    <source>
        <strain evidence="9">CCUG 51308</strain>
    </source>
</reference>
<comment type="similarity">
    <text evidence="6">Belongs to the tRNA(Ile)-lysidine synthase family.</text>
</comment>
<accession>A0ABW2IL87</accession>
<sequence length="488" mass="55168">MKLSKLNSQQKHPLDNSKFDYNSLSRLSTKAANSRRILHTHLDHLTSQFAKNKHIGVAVSGGSDSLCLLILAADWALLHGWKVSACTVDHGLRAAATLEANYVHQLCNSAGIDHDILAVKWPTNLQSKPTQTTARTARHQLLANWTRDKDISALLVGHTLDDRIETMLMRERSGSTDYGLAAMPSKSASPVWPDGRHLSILRPANTLSRKDLCYVLEDIGIQWVCDPSNENTKYERVRARLEIRSMSETNRTLIKKRLDELTQKRIDTNAVVSDFLERQTIWHKDGRASFNTSHFLKLADAIKYRILERILLCVSGTPKPVNISRVKKLLETIDGSELNTKSKVNCLGNCWIHTNIEEMQISLMPPKNKTVPKDQTGTDTPILIAPGQSAIFMGRFLVSLSHEARPALVSTWENTFKHQIKHGKHPDRICSNAHANRAYPVLIDADIEQCKKRSDEYTPQQLLPHEYTIKCLHEARKNHLCDEEFILI</sequence>
<comment type="subcellular location">
    <subcellularLocation>
        <location evidence="6">Cytoplasm</location>
    </subcellularLocation>
</comment>
<keyword evidence="4 6" id="KW-0067">ATP-binding</keyword>
<evidence type="ECO:0000256" key="5">
    <source>
        <dbReference type="ARBA" id="ARBA00048539"/>
    </source>
</evidence>
<dbReference type="PANTHER" id="PTHR43033:SF1">
    <property type="entry name" value="TRNA(ILE)-LYSIDINE SYNTHASE-RELATED"/>
    <property type="match status" value="1"/>
</dbReference>
<dbReference type="GO" id="GO:0032267">
    <property type="term" value="F:tRNA(Ile)-lysidine synthase activity"/>
    <property type="evidence" value="ECO:0007669"/>
    <property type="project" value="UniProtKB-EC"/>
</dbReference>
<comment type="caution">
    <text evidence="8">The sequence shown here is derived from an EMBL/GenBank/DDBJ whole genome shotgun (WGS) entry which is preliminary data.</text>
</comment>
<evidence type="ECO:0000313" key="8">
    <source>
        <dbReference type="EMBL" id="MFC7291646.1"/>
    </source>
</evidence>
<evidence type="ECO:0000256" key="3">
    <source>
        <dbReference type="ARBA" id="ARBA00022741"/>
    </source>
</evidence>
<dbReference type="Gene3D" id="3.40.50.620">
    <property type="entry name" value="HUPs"/>
    <property type="match status" value="1"/>
</dbReference>
<dbReference type="Pfam" id="PF01171">
    <property type="entry name" value="ATP_bind_3"/>
    <property type="match status" value="1"/>
</dbReference>
<keyword evidence="1 6" id="KW-0436">Ligase</keyword>
<organism evidence="8 9">
    <name type="scientific">Hirschia litorea</name>
    <dbReference type="NCBI Taxonomy" id="1199156"/>
    <lineage>
        <taxon>Bacteria</taxon>
        <taxon>Pseudomonadati</taxon>
        <taxon>Pseudomonadota</taxon>
        <taxon>Alphaproteobacteria</taxon>
        <taxon>Hyphomonadales</taxon>
        <taxon>Hyphomonadaceae</taxon>
        <taxon>Hirschia</taxon>
    </lineage>
</organism>
<protein>
    <recommendedName>
        <fullName evidence="6">tRNA(Ile)-lysidine synthase</fullName>
        <ecNumber evidence="6">6.3.4.19</ecNumber>
    </recommendedName>
    <alternativeName>
        <fullName evidence="6">tRNA(Ile)-2-lysyl-cytidine synthase</fullName>
    </alternativeName>
    <alternativeName>
        <fullName evidence="6">tRNA(Ile)-lysidine synthetase</fullName>
    </alternativeName>
</protein>
<keyword evidence="3 6" id="KW-0547">Nucleotide-binding</keyword>
<keyword evidence="2 6" id="KW-0819">tRNA processing</keyword>
<dbReference type="Proteomes" id="UP001596492">
    <property type="component" value="Unassembled WGS sequence"/>
</dbReference>
<comment type="domain">
    <text evidence="6">The N-terminal region contains the highly conserved SGGXDS motif, predicted to be a P-loop motif involved in ATP binding.</text>
</comment>
<comment type="catalytic activity">
    <reaction evidence="5 6">
        <text>cytidine(34) in tRNA(Ile2) + L-lysine + ATP = lysidine(34) in tRNA(Ile2) + AMP + diphosphate + H(+)</text>
        <dbReference type="Rhea" id="RHEA:43744"/>
        <dbReference type="Rhea" id="RHEA-COMP:10625"/>
        <dbReference type="Rhea" id="RHEA-COMP:10670"/>
        <dbReference type="ChEBI" id="CHEBI:15378"/>
        <dbReference type="ChEBI" id="CHEBI:30616"/>
        <dbReference type="ChEBI" id="CHEBI:32551"/>
        <dbReference type="ChEBI" id="CHEBI:33019"/>
        <dbReference type="ChEBI" id="CHEBI:82748"/>
        <dbReference type="ChEBI" id="CHEBI:83665"/>
        <dbReference type="ChEBI" id="CHEBI:456215"/>
        <dbReference type="EC" id="6.3.4.19"/>
    </reaction>
</comment>
<evidence type="ECO:0000259" key="7">
    <source>
        <dbReference type="Pfam" id="PF01171"/>
    </source>
</evidence>
<keyword evidence="9" id="KW-1185">Reference proteome</keyword>
<dbReference type="RefSeq" id="WP_382166883.1">
    <property type="nucleotide sequence ID" value="NZ_JBHTBR010000004.1"/>
</dbReference>
<evidence type="ECO:0000256" key="1">
    <source>
        <dbReference type="ARBA" id="ARBA00022598"/>
    </source>
</evidence>
<dbReference type="HAMAP" id="MF_01161">
    <property type="entry name" value="tRNA_Ile_lys_synt"/>
    <property type="match status" value="1"/>
</dbReference>
<dbReference type="NCBIfam" id="TIGR02432">
    <property type="entry name" value="lysidine_TilS_N"/>
    <property type="match status" value="1"/>
</dbReference>
<comment type="function">
    <text evidence="6">Ligates lysine onto the cytidine present at position 34 of the AUA codon-specific tRNA(Ile) that contains the anticodon CAU, in an ATP-dependent manner. Cytidine is converted to lysidine, thus changing the amino acid specificity of the tRNA from methionine to isoleucine.</text>
</comment>
<gene>
    <name evidence="6 8" type="primary">tilS</name>
    <name evidence="8" type="ORF">ACFQS8_08465</name>
</gene>
<evidence type="ECO:0000313" key="9">
    <source>
        <dbReference type="Proteomes" id="UP001596492"/>
    </source>
</evidence>
<dbReference type="InterPro" id="IPR012094">
    <property type="entry name" value="tRNA_Ile_lys_synt"/>
</dbReference>
<dbReference type="InterPro" id="IPR012795">
    <property type="entry name" value="tRNA_Ile_lys_synt_N"/>
</dbReference>
<dbReference type="InterPro" id="IPR014729">
    <property type="entry name" value="Rossmann-like_a/b/a_fold"/>
</dbReference>
<name>A0ABW2IL87_9PROT</name>
<evidence type="ECO:0000256" key="2">
    <source>
        <dbReference type="ARBA" id="ARBA00022694"/>
    </source>
</evidence>
<dbReference type="CDD" id="cd01992">
    <property type="entry name" value="TilS_N"/>
    <property type="match status" value="1"/>
</dbReference>
<dbReference type="SUPFAM" id="SSF52402">
    <property type="entry name" value="Adenine nucleotide alpha hydrolases-like"/>
    <property type="match status" value="1"/>
</dbReference>
<evidence type="ECO:0000256" key="6">
    <source>
        <dbReference type="HAMAP-Rule" id="MF_01161"/>
    </source>
</evidence>
<feature type="binding site" evidence="6">
    <location>
        <begin position="60"/>
        <end position="65"/>
    </location>
    <ligand>
        <name>ATP</name>
        <dbReference type="ChEBI" id="CHEBI:30616"/>
    </ligand>
</feature>